<protein>
    <recommendedName>
        <fullName evidence="1">ER-bound oxygenase mpaB/mpaB'/Rubber oxygenase catalytic domain-containing protein</fullName>
    </recommendedName>
</protein>
<dbReference type="OrthoDB" id="108890at2"/>
<evidence type="ECO:0000313" key="3">
    <source>
        <dbReference type="Proteomes" id="UP000066480"/>
    </source>
</evidence>
<feature type="domain" description="ER-bound oxygenase mpaB/mpaB'/Rubber oxygenase catalytic" evidence="1">
    <location>
        <begin position="46"/>
        <end position="266"/>
    </location>
</feature>
<gene>
    <name evidence="2" type="ORF">VV02_00885</name>
</gene>
<evidence type="ECO:0000259" key="1">
    <source>
        <dbReference type="Pfam" id="PF09995"/>
    </source>
</evidence>
<evidence type="ECO:0000313" key="2">
    <source>
        <dbReference type="EMBL" id="AKU14770.1"/>
    </source>
</evidence>
<reference evidence="2 3" key="1">
    <citation type="submission" date="2015-03" db="EMBL/GenBank/DDBJ databases">
        <title>Luteipulveratus halotolerans sp. nov., a novel actinobacterium (Dermacoccaceae) from Sarawak, Malaysia.</title>
        <authorList>
            <person name="Juboi H."/>
            <person name="Basik A."/>
            <person name="Shamsul S.S."/>
            <person name="Arnold P."/>
            <person name="Schmitt E.K."/>
            <person name="Sanglier J.-J."/>
            <person name="Yeo T."/>
        </authorList>
    </citation>
    <scope>NUCLEOTIDE SEQUENCE [LARGE SCALE GENOMIC DNA]</scope>
    <source>
        <strain evidence="2 3">MN07-A0370</strain>
    </source>
</reference>
<name>A0A0K1JDV9_9MICO</name>
<accession>A0A0K1JDV9</accession>
<organism evidence="2 3">
    <name type="scientific">Luteipulveratus mongoliensis</name>
    <dbReference type="NCBI Taxonomy" id="571913"/>
    <lineage>
        <taxon>Bacteria</taxon>
        <taxon>Bacillati</taxon>
        <taxon>Actinomycetota</taxon>
        <taxon>Actinomycetes</taxon>
        <taxon>Micrococcales</taxon>
        <taxon>Dermacoccaceae</taxon>
        <taxon>Luteipulveratus</taxon>
    </lineage>
</organism>
<keyword evidence="3" id="KW-1185">Reference proteome</keyword>
<dbReference type="KEGG" id="lmoi:VV02_00885"/>
<dbReference type="PANTHER" id="PTHR36151:SF3">
    <property type="entry name" value="ER-BOUND OXYGENASE MPAB_MPAB'_RUBBER OXYGENASE CATALYTIC DOMAIN-CONTAINING PROTEIN"/>
    <property type="match status" value="1"/>
</dbReference>
<sequence length="373" mass="41094">MGLLDLGSKPLNAARRTGGAVAHLVRGHEVEPAADYGFFGPDSVAWKVWAYPTSLMVGFSRAVTVEELDPLLVASVDHSGQVKQRPYLRYDRTLQYFATVMFADAETVLKSSEILMKIHSRAIGIDPETGQQYDANDPESQLWIHLTAWHSILYAYEVYGPGRLSAEEEARYWEDCAVAAEFQTIDPDSVPRTREGIRQYFEDYRPQLIGSEVAQDMFQFLANGALYAVPPSTPDPIAWLVNAVVSRAVIATLPKWMREMGGTPQSRVVDIAAVTVAKPAHRVVGSSATLERLLIGFLSPKTAAIVDPVLANVPAINPRTYTPAEARKAFGHSQTPREIYADILAEREHQAGPKPYAEHHHDSVVEFAAPTAS</sequence>
<dbReference type="InterPro" id="IPR018713">
    <property type="entry name" value="MPAB/Lcp_cat_dom"/>
</dbReference>
<dbReference type="PANTHER" id="PTHR36151">
    <property type="entry name" value="BLR2777 PROTEIN"/>
    <property type="match status" value="1"/>
</dbReference>
<dbReference type="STRING" id="571913.VV02_00885"/>
<proteinExistence type="predicted"/>
<dbReference type="AlphaFoldDB" id="A0A0K1JDV9"/>
<dbReference type="RefSeq" id="WP_052589300.1">
    <property type="nucleotide sequence ID" value="NZ_CP011112.1"/>
</dbReference>
<dbReference type="EMBL" id="CP011112">
    <property type="protein sequence ID" value="AKU14770.1"/>
    <property type="molecule type" value="Genomic_DNA"/>
</dbReference>
<dbReference type="GO" id="GO:0016491">
    <property type="term" value="F:oxidoreductase activity"/>
    <property type="evidence" value="ECO:0007669"/>
    <property type="project" value="InterPro"/>
</dbReference>
<dbReference type="Pfam" id="PF09995">
    <property type="entry name" value="MPAB_Lcp_cat"/>
    <property type="match status" value="1"/>
</dbReference>
<dbReference type="Proteomes" id="UP000066480">
    <property type="component" value="Chromosome"/>
</dbReference>
<dbReference type="PATRIC" id="fig|571913.6.peg.184"/>